<evidence type="ECO:0000256" key="1">
    <source>
        <dbReference type="SAM" id="MobiDB-lite"/>
    </source>
</evidence>
<dbReference type="AlphaFoldDB" id="A0A9D1NKU2"/>
<dbReference type="EMBL" id="DVOG01000156">
    <property type="protein sequence ID" value="HIV04686.1"/>
    <property type="molecule type" value="Genomic_DNA"/>
</dbReference>
<comment type="caution">
    <text evidence="2">The sequence shown here is derived from an EMBL/GenBank/DDBJ whole genome shotgun (WGS) entry which is preliminary data.</text>
</comment>
<dbReference type="Proteomes" id="UP000886812">
    <property type="component" value="Unassembled WGS sequence"/>
</dbReference>
<accession>A0A9D1NKU2</accession>
<gene>
    <name evidence="2" type="ORF">IAC75_06030</name>
</gene>
<name>A0A9D1NKU2_9BACT</name>
<proteinExistence type="predicted"/>
<feature type="compositionally biased region" description="Low complexity" evidence="1">
    <location>
        <begin position="267"/>
        <end position="278"/>
    </location>
</feature>
<evidence type="ECO:0000313" key="2">
    <source>
        <dbReference type="EMBL" id="HIV04686.1"/>
    </source>
</evidence>
<protein>
    <submittedName>
        <fullName evidence="2">Uncharacterized protein</fullName>
    </submittedName>
</protein>
<feature type="region of interest" description="Disordered" evidence="1">
    <location>
        <begin position="260"/>
        <end position="292"/>
    </location>
</feature>
<organism evidence="2 3">
    <name type="scientific">Candidatus Spyradosoma merdigallinarum</name>
    <dbReference type="NCBI Taxonomy" id="2840950"/>
    <lineage>
        <taxon>Bacteria</taxon>
        <taxon>Pseudomonadati</taxon>
        <taxon>Verrucomicrobiota</taxon>
        <taxon>Opitutia</taxon>
        <taxon>Opitutia incertae sedis</taxon>
        <taxon>Candidatus Spyradosoma</taxon>
    </lineage>
</organism>
<reference evidence="2" key="1">
    <citation type="submission" date="2020-10" db="EMBL/GenBank/DDBJ databases">
        <authorList>
            <person name="Gilroy R."/>
        </authorList>
    </citation>
    <scope>NUCLEOTIDE SEQUENCE</scope>
    <source>
        <strain evidence="2">10669</strain>
    </source>
</reference>
<evidence type="ECO:0000313" key="3">
    <source>
        <dbReference type="Proteomes" id="UP000886812"/>
    </source>
</evidence>
<reference evidence="2" key="2">
    <citation type="journal article" date="2021" name="PeerJ">
        <title>Extensive microbial diversity within the chicken gut microbiome revealed by metagenomics and culture.</title>
        <authorList>
            <person name="Gilroy R."/>
            <person name="Ravi A."/>
            <person name="Getino M."/>
            <person name="Pursley I."/>
            <person name="Horton D.L."/>
            <person name="Alikhan N.F."/>
            <person name="Baker D."/>
            <person name="Gharbi K."/>
            <person name="Hall N."/>
            <person name="Watson M."/>
            <person name="Adriaenssens E.M."/>
            <person name="Foster-Nyarko E."/>
            <person name="Jarju S."/>
            <person name="Secka A."/>
            <person name="Antonio M."/>
            <person name="Oren A."/>
            <person name="Chaudhuri R.R."/>
            <person name="La Ragione R."/>
            <person name="Hildebrand F."/>
            <person name="Pallen M.J."/>
        </authorList>
    </citation>
    <scope>NUCLEOTIDE SEQUENCE</scope>
    <source>
        <strain evidence="2">10669</strain>
    </source>
</reference>
<sequence length="292" mass="32005">MDTTAIFEFLRSRAKFAVAAAGLFAAGTLTSPLERVAWSEARERIGAFSPEALGSSAGTGVALGTLGGFRTVIADVAWLRAFHFWETRDAVACLKFAELAMTLAPEQFFFLENAANYIAFDFPVWEIRRRGGTRQVPAPVRREIHRKAMNEALRLLENAAERMPDDPRVFVLAAQISAMKTDTIYGAVDFGKTAAYYRNACERPGAPLFAFATYAKFAAEHLPAERGNAEAFLARCRDAAESAEEKRFFEALLAEYFGGENQPPHKSSSSAESRAELSVPASENGASQRTNK</sequence>